<organism evidence="2 3">
    <name type="scientific">Tanacetum coccineum</name>
    <dbReference type="NCBI Taxonomy" id="301880"/>
    <lineage>
        <taxon>Eukaryota</taxon>
        <taxon>Viridiplantae</taxon>
        <taxon>Streptophyta</taxon>
        <taxon>Embryophyta</taxon>
        <taxon>Tracheophyta</taxon>
        <taxon>Spermatophyta</taxon>
        <taxon>Magnoliopsida</taxon>
        <taxon>eudicotyledons</taxon>
        <taxon>Gunneridae</taxon>
        <taxon>Pentapetalae</taxon>
        <taxon>asterids</taxon>
        <taxon>campanulids</taxon>
        <taxon>Asterales</taxon>
        <taxon>Asteraceae</taxon>
        <taxon>Asteroideae</taxon>
        <taxon>Anthemideae</taxon>
        <taxon>Anthemidinae</taxon>
        <taxon>Tanacetum</taxon>
    </lineage>
</organism>
<gene>
    <name evidence="2" type="ORF">Tco_0750304</name>
</gene>
<protein>
    <submittedName>
        <fullName evidence="2">Uncharacterized protein</fullName>
    </submittedName>
</protein>
<name>A0ABQ4Z434_9ASTR</name>
<keyword evidence="1" id="KW-0175">Coiled coil</keyword>
<reference evidence="2" key="1">
    <citation type="journal article" date="2022" name="Int. J. Mol. Sci.">
        <title>Draft Genome of Tanacetum Coccineum: Genomic Comparison of Closely Related Tanacetum-Family Plants.</title>
        <authorList>
            <person name="Yamashiro T."/>
            <person name="Shiraishi A."/>
            <person name="Nakayama K."/>
            <person name="Satake H."/>
        </authorList>
    </citation>
    <scope>NUCLEOTIDE SEQUENCE</scope>
</reference>
<evidence type="ECO:0000256" key="1">
    <source>
        <dbReference type="SAM" id="Coils"/>
    </source>
</evidence>
<dbReference type="Proteomes" id="UP001151760">
    <property type="component" value="Unassembled WGS sequence"/>
</dbReference>
<evidence type="ECO:0000313" key="2">
    <source>
        <dbReference type="EMBL" id="GJS83763.1"/>
    </source>
</evidence>
<accession>A0ABQ4Z434</accession>
<evidence type="ECO:0000313" key="3">
    <source>
        <dbReference type="Proteomes" id="UP001151760"/>
    </source>
</evidence>
<reference evidence="2" key="2">
    <citation type="submission" date="2022-01" db="EMBL/GenBank/DDBJ databases">
        <authorList>
            <person name="Yamashiro T."/>
            <person name="Shiraishi A."/>
            <person name="Satake H."/>
            <person name="Nakayama K."/>
        </authorList>
    </citation>
    <scope>NUCLEOTIDE SEQUENCE</scope>
</reference>
<sequence>MARQCLKPKRKRDATWFREKVILVEAQGNSKVLTEEELEFLADLGIVEGLVTQSIITRNAAYQADDLDAYDSDCDEISTAKAVFMANLSSYGSDVLFEVPISNNTNNDMLNQSMQEMPYSEPSHFVEHSENEIHSDSNIIPYSQYLIESQTTAVQDTNSSAQQDALILYVFEQLSNQVTNCNKVNNDNMIANETLSTELERYKERVKLLEERQNVDLGTREKLIINDIIQEKNVQFADFEKEIYNLKQNLSEQTKKKDLLTKTFNVFKNESKEKEAKNIDTEIALEKKVKELDNSVCKMGQSAQTVHMLTKPQVFYNNNLKQALGFQNPFYLKKAQQIRPIPNTLLYDGNVIAKETNVISIADSEETLMLEEESRCKMFLKQSDPMVLEKKVNIKPIDYAELNRLSEDFGKRFVLQRELSDEQALHPIIDQYASSCVKIEAPWELPKVRLVNTSLKKLKYHLSQFDNVVDGPDKLNGSLQPIKDDSQYV</sequence>
<feature type="coiled-coil region" evidence="1">
    <location>
        <begin position="192"/>
        <end position="256"/>
    </location>
</feature>
<keyword evidence="3" id="KW-1185">Reference proteome</keyword>
<proteinExistence type="predicted"/>
<comment type="caution">
    <text evidence="2">The sequence shown here is derived from an EMBL/GenBank/DDBJ whole genome shotgun (WGS) entry which is preliminary data.</text>
</comment>
<dbReference type="EMBL" id="BQNB010010924">
    <property type="protein sequence ID" value="GJS83763.1"/>
    <property type="molecule type" value="Genomic_DNA"/>
</dbReference>